<dbReference type="OrthoDB" id="7313036at2"/>
<keyword evidence="16" id="KW-0675">Receptor</keyword>
<feature type="chain" id="PRO_5017183133" evidence="13">
    <location>
        <begin position="28"/>
        <end position="778"/>
    </location>
</feature>
<keyword evidence="7" id="KW-0406">Ion transport</keyword>
<evidence type="ECO:0000256" key="3">
    <source>
        <dbReference type="ARBA" id="ARBA00022452"/>
    </source>
</evidence>
<dbReference type="GO" id="GO:0009279">
    <property type="term" value="C:cell outer membrane"/>
    <property type="evidence" value="ECO:0007669"/>
    <property type="project" value="UniProtKB-SubCell"/>
</dbReference>
<keyword evidence="4" id="KW-0410">Iron transport</keyword>
<evidence type="ECO:0000259" key="15">
    <source>
        <dbReference type="Pfam" id="PF07715"/>
    </source>
</evidence>
<sequence>MFIGKSLARTLLGATVLSSALAGHAFAQDEGGEAEASEQRTLKSVQVTARRRSESLQDVPVSVSVADAEDLERQGISATTDLTQIVPNLQFATYGTLTGNNSAAQVFIRGIGQTDATPGVDPGVGVYIDEVYMGRSVGGAMDFRDIATTQVLRGPQGTLFGRNTIGGAVLLTTNRPGAGNTIRVGVGEDNLFEGFAAVDLLDLDTVGVRASLGARSRDGYVTRAVDGADLGDENSWTGQVSLEWDPTSSLNVLVRGDYAKEDENGSPFVFLDINETAAFPMIASAFAGCPGSSFPPPTPVPNVDDPRCANDFQDRGPFVNGGTGRIFSTLENSGLSAVVTWDVNEQWTLKSISSGRKLEWAGARDADNTPLLILYTNYSSESDQFSQELQAQYTGDRLNGVVGAYYFDETSKDRVIVQLGTPGTSYDTNRVELTTEAVALFTEWTYDLTEALSVTGGLRYTEEEKGIQGAWFNVAGVGTPEPSIPTDLCPVVGAPVAGCLFVARTPFTEDFSSVTGSANVAYRFNEGLMAYASFSQGFKSGGFNQRYNALLNTDGSPLAFDEETAQSFEVGFKSNPAPSVRLNGAIFSNAYDDIQLTYRVGPAPLLFNAGEATINGAELELYYAPTDALIVDASIGYLDAEMDTVRTVPDLGAQTPTATTQAGDRLPRAPETEFHIGASYVFDIGSRFELTPRLDVSYRDSIFFDAGNDIGEDSVTLLTGSLTLADVMNDWRISLRGDNLTDELYLLSGTTSASTATGYSEGIYARPRTFSLVFTKDF</sequence>
<feature type="signal peptide" evidence="13">
    <location>
        <begin position="1"/>
        <end position="27"/>
    </location>
</feature>
<evidence type="ECO:0000256" key="11">
    <source>
        <dbReference type="PROSITE-ProRule" id="PRU01360"/>
    </source>
</evidence>
<keyword evidence="8 12" id="KW-0798">TonB box</keyword>
<dbReference type="Proteomes" id="UP000266385">
    <property type="component" value="Unassembled WGS sequence"/>
</dbReference>
<keyword evidence="17" id="KW-1185">Reference proteome</keyword>
<keyword evidence="9 11" id="KW-0472">Membrane</keyword>
<dbReference type="PROSITE" id="PS52016">
    <property type="entry name" value="TONB_DEPENDENT_REC_3"/>
    <property type="match status" value="1"/>
</dbReference>
<dbReference type="Pfam" id="PF00593">
    <property type="entry name" value="TonB_dep_Rec_b-barrel"/>
    <property type="match status" value="1"/>
</dbReference>
<evidence type="ECO:0000313" key="16">
    <source>
        <dbReference type="EMBL" id="RIJ28297.1"/>
    </source>
</evidence>
<keyword evidence="13" id="KW-0732">Signal</keyword>
<evidence type="ECO:0000256" key="6">
    <source>
        <dbReference type="ARBA" id="ARBA00023004"/>
    </source>
</evidence>
<dbReference type="InterPro" id="IPR000531">
    <property type="entry name" value="Beta-barrel_TonB"/>
</dbReference>
<keyword evidence="6" id="KW-0408">Iron</keyword>
<dbReference type="InterPro" id="IPR012910">
    <property type="entry name" value="Plug_dom"/>
</dbReference>
<dbReference type="PANTHER" id="PTHR32552:SF81">
    <property type="entry name" value="TONB-DEPENDENT OUTER MEMBRANE RECEPTOR"/>
    <property type="match status" value="1"/>
</dbReference>
<dbReference type="PANTHER" id="PTHR32552">
    <property type="entry name" value="FERRICHROME IRON RECEPTOR-RELATED"/>
    <property type="match status" value="1"/>
</dbReference>
<dbReference type="GO" id="GO:0006826">
    <property type="term" value="P:iron ion transport"/>
    <property type="evidence" value="ECO:0007669"/>
    <property type="project" value="UniProtKB-KW"/>
</dbReference>
<accession>A0A399RE22</accession>
<evidence type="ECO:0000256" key="9">
    <source>
        <dbReference type="ARBA" id="ARBA00023136"/>
    </source>
</evidence>
<organism evidence="16 17">
    <name type="scientific">Henriciella mobilis</name>
    <dbReference type="NCBI Taxonomy" id="2305467"/>
    <lineage>
        <taxon>Bacteria</taxon>
        <taxon>Pseudomonadati</taxon>
        <taxon>Pseudomonadota</taxon>
        <taxon>Alphaproteobacteria</taxon>
        <taxon>Hyphomonadales</taxon>
        <taxon>Hyphomonadaceae</taxon>
        <taxon>Henriciella</taxon>
    </lineage>
</organism>
<keyword evidence="2 11" id="KW-0813">Transport</keyword>
<evidence type="ECO:0000256" key="8">
    <source>
        <dbReference type="ARBA" id="ARBA00023077"/>
    </source>
</evidence>
<evidence type="ECO:0000256" key="12">
    <source>
        <dbReference type="RuleBase" id="RU003357"/>
    </source>
</evidence>
<evidence type="ECO:0000256" key="7">
    <source>
        <dbReference type="ARBA" id="ARBA00023065"/>
    </source>
</evidence>
<feature type="domain" description="TonB-dependent receptor-like beta-barrel" evidence="14">
    <location>
        <begin position="322"/>
        <end position="740"/>
    </location>
</feature>
<keyword evidence="5 11" id="KW-0812">Transmembrane</keyword>
<dbReference type="EMBL" id="QWFX01000013">
    <property type="protein sequence ID" value="RIJ28297.1"/>
    <property type="molecule type" value="Genomic_DNA"/>
</dbReference>
<dbReference type="AlphaFoldDB" id="A0A399RE22"/>
<dbReference type="Pfam" id="PF07715">
    <property type="entry name" value="Plug"/>
    <property type="match status" value="1"/>
</dbReference>
<evidence type="ECO:0000256" key="10">
    <source>
        <dbReference type="ARBA" id="ARBA00023237"/>
    </source>
</evidence>
<protein>
    <submittedName>
        <fullName evidence="16">TonB-dependent receptor</fullName>
    </submittedName>
</protein>
<evidence type="ECO:0000259" key="14">
    <source>
        <dbReference type="Pfam" id="PF00593"/>
    </source>
</evidence>
<dbReference type="InterPro" id="IPR036942">
    <property type="entry name" value="Beta-barrel_TonB_sf"/>
</dbReference>
<dbReference type="InterPro" id="IPR039426">
    <property type="entry name" value="TonB-dep_rcpt-like"/>
</dbReference>
<feature type="domain" description="TonB-dependent receptor plug" evidence="15">
    <location>
        <begin position="56"/>
        <end position="168"/>
    </location>
</feature>
<name>A0A399RE22_9PROT</name>
<comment type="similarity">
    <text evidence="11 12">Belongs to the TonB-dependent receptor family.</text>
</comment>
<evidence type="ECO:0000256" key="13">
    <source>
        <dbReference type="SAM" id="SignalP"/>
    </source>
</evidence>
<evidence type="ECO:0000256" key="1">
    <source>
        <dbReference type="ARBA" id="ARBA00004571"/>
    </source>
</evidence>
<proteinExistence type="inferred from homology"/>
<dbReference type="SUPFAM" id="SSF56935">
    <property type="entry name" value="Porins"/>
    <property type="match status" value="1"/>
</dbReference>
<keyword evidence="10 11" id="KW-0998">Cell outer membrane</keyword>
<evidence type="ECO:0000256" key="2">
    <source>
        <dbReference type="ARBA" id="ARBA00022448"/>
    </source>
</evidence>
<dbReference type="RefSeq" id="WP_119376832.1">
    <property type="nucleotide sequence ID" value="NZ_QWFX01000013.1"/>
</dbReference>
<comment type="caution">
    <text evidence="16">The sequence shown here is derived from an EMBL/GenBank/DDBJ whole genome shotgun (WGS) entry which is preliminary data.</text>
</comment>
<evidence type="ECO:0000256" key="5">
    <source>
        <dbReference type="ARBA" id="ARBA00022692"/>
    </source>
</evidence>
<evidence type="ECO:0000256" key="4">
    <source>
        <dbReference type="ARBA" id="ARBA00022496"/>
    </source>
</evidence>
<reference evidence="16 17" key="1">
    <citation type="submission" date="2018-08" db="EMBL/GenBank/DDBJ databases">
        <title>Henriciella mobilis sp. nov., isolated from seawater.</title>
        <authorList>
            <person name="Cheng H."/>
            <person name="Wu Y.-H."/>
            <person name="Xu X.-W."/>
            <person name="Guo L.-L."/>
        </authorList>
    </citation>
    <scope>NUCLEOTIDE SEQUENCE [LARGE SCALE GENOMIC DNA]</scope>
    <source>
        <strain evidence="16 17">JN25</strain>
    </source>
</reference>
<comment type="subcellular location">
    <subcellularLocation>
        <location evidence="1 11">Cell outer membrane</location>
        <topology evidence="1 11">Multi-pass membrane protein</topology>
    </subcellularLocation>
</comment>
<dbReference type="Gene3D" id="2.40.170.20">
    <property type="entry name" value="TonB-dependent receptor, beta-barrel domain"/>
    <property type="match status" value="2"/>
</dbReference>
<gene>
    <name evidence="16" type="ORF">D1223_12935</name>
</gene>
<keyword evidence="3 11" id="KW-1134">Transmembrane beta strand</keyword>
<evidence type="ECO:0000313" key="17">
    <source>
        <dbReference type="Proteomes" id="UP000266385"/>
    </source>
</evidence>